<dbReference type="Proteomes" id="UP001054857">
    <property type="component" value="Unassembled WGS sequence"/>
</dbReference>
<feature type="compositionally biased region" description="Polar residues" evidence="1">
    <location>
        <begin position="542"/>
        <end position="554"/>
    </location>
</feature>
<keyword evidence="3" id="KW-1185">Reference proteome</keyword>
<feature type="compositionally biased region" description="Low complexity" evidence="1">
    <location>
        <begin position="500"/>
        <end position="539"/>
    </location>
</feature>
<feature type="compositionally biased region" description="Low complexity" evidence="1">
    <location>
        <begin position="367"/>
        <end position="383"/>
    </location>
</feature>
<reference evidence="2 3" key="1">
    <citation type="journal article" date="2021" name="Sci. Rep.">
        <title>Genome sequencing of the multicellular alga Astrephomene provides insights into convergent evolution of germ-soma differentiation.</title>
        <authorList>
            <person name="Yamashita S."/>
            <person name="Yamamoto K."/>
            <person name="Matsuzaki R."/>
            <person name="Suzuki S."/>
            <person name="Yamaguchi H."/>
            <person name="Hirooka S."/>
            <person name="Minakuchi Y."/>
            <person name="Miyagishima S."/>
            <person name="Kawachi M."/>
            <person name="Toyoda A."/>
            <person name="Nozaki H."/>
        </authorList>
    </citation>
    <scope>NUCLEOTIDE SEQUENCE [LARGE SCALE GENOMIC DNA]</scope>
    <source>
        <strain evidence="2 3">NIES-4017</strain>
    </source>
</reference>
<gene>
    <name evidence="2" type="ORF">Agub_g14270</name>
</gene>
<feature type="region of interest" description="Disordered" evidence="1">
    <location>
        <begin position="1"/>
        <end position="60"/>
    </location>
</feature>
<name>A0AAD3E5F2_9CHLO</name>
<feature type="region of interest" description="Disordered" evidence="1">
    <location>
        <begin position="313"/>
        <end position="420"/>
    </location>
</feature>
<accession>A0AAD3E5F2</accession>
<feature type="compositionally biased region" description="Low complexity" evidence="1">
    <location>
        <begin position="313"/>
        <end position="324"/>
    </location>
</feature>
<feature type="compositionally biased region" description="Low complexity" evidence="1">
    <location>
        <begin position="441"/>
        <end position="450"/>
    </location>
</feature>
<feature type="compositionally biased region" description="Low complexity" evidence="1">
    <location>
        <begin position="390"/>
        <end position="418"/>
    </location>
</feature>
<evidence type="ECO:0000256" key="1">
    <source>
        <dbReference type="SAM" id="MobiDB-lite"/>
    </source>
</evidence>
<feature type="region of interest" description="Disordered" evidence="1">
    <location>
        <begin position="437"/>
        <end position="460"/>
    </location>
</feature>
<proteinExistence type="predicted"/>
<feature type="compositionally biased region" description="Basic and acidic residues" evidence="1">
    <location>
        <begin position="627"/>
        <end position="638"/>
    </location>
</feature>
<organism evidence="2 3">
    <name type="scientific">Astrephomene gubernaculifera</name>
    <dbReference type="NCBI Taxonomy" id="47775"/>
    <lineage>
        <taxon>Eukaryota</taxon>
        <taxon>Viridiplantae</taxon>
        <taxon>Chlorophyta</taxon>
        <taxon>core chlorophytes</taxon>
        <taxon>Chlorophyceae</taxon>
        <taxon>CS clade</taxon>
        <taxon>Chlamydomonadales</taxon>
        <taxon>Astrephomenaceae</taxon>
        <taxon>Astrephomene</taxon>
    </lineage>
</organism>
<feature type="region of interest" description="Disordered" evidence="1">
    <location>
        <begin position="76"/>
        <end position="110"/>
    </location>
</feature>
<feature type="region of interest" description="Disordered" evidence="1">
    <location>
        <begin position="477"/>
        <end position="559"/>
    </location>
</feature>
<feature type="compositionally biased region" description="Pro residues" evidence="1">
    <location>
        <begin position="329"/>
        <end position="342"/>
    </location>
</feature>
<evidence type="ECO:0000313" key="3">
    <source>
        <dbReference type="Proteomes" id="UP001054857"/>
    </source>
</evidence>
<feature type="compositionally biased region" description="Polar residues" evidence="1">
    <location>
        <begin position="181"/>
        <end position="193"/>
    </location>
</feature>
<dbReference type="EMBL" id="BMAR01000054">
    <property type="protein sequence ID" value="GFR51811.1"/>
    <property type="molecule type" value="Genomic_DNA"/>
</dbReference>
<feature type="region of interest" description="Disordered" evidence="1">
    <location>
        <begin position="173"/>
        <end position="242"/>
    </location>
</feature>
<feature type="compositionally biased region" description="Polar residues" evidence="1">
    <location>
        <begin position="221"/>
        <end position="233"/>
    </location>
</feature>
<protein>
    <submittedName>
        <fullName evidence="2">Uncharacterized protein</fullName>
    </submittedName>
</protein>
<evidence type="ECO:0000313" key="2">
    <source>
        <dbReference type="EMBL" id="GFR51811.1"/>
    </source>
</evidence>
<feature type="non-terminal residue" evidence="2">
    <location>
        <position position="1"/>
    </location>
</feature>
<feature type="region of interest" description="Disordered" evidence="1">
    <location>
        <begin position="627"/>
        <end position="692"/>
    </location>
</feature>
<sequence>MRRASPSREPGDGLECPASTKAPPRIPVGPLRTAQAPSNKRQATSIADNDHHGGSPLFSRDIDQLRGFLGSPLPPLHSPPLFHNSPRRTAVTSPAKLTHQRSTGADGFDPLIQSSSPALSKMLLSPNALGSNNLLDTPTNRGVHMRSDMFTPTARRSLPLEQLLTFTFLSDEGRHHGELPTRQQQPDQNSPRNARNGADGSANGSIGAGGVARAGDKADDITTNTAGGSQQPSAVVADSHARGPAAAARRLKLESLQGSGNLNGGVLGPSQGFGQGLTSTAAAGGGLVGALATTAGPSQFLIKDMLLPLGDGSTEASAGSAATGRPGSHWPPPSLSLEPPLPLRGLDPAWDRGSLWRQTGGGSSGSLPATLQTRQQQQPHCHQMVPTPTPLGSSSPGGQPPLQQQRWTQEQQPPQQQQRLLAGGGDVCGVSIKTEHVDANSGPTQGSSNPSSPPNPTEEQQMLPSAFATMSTLVPSPEDTTAAVVSSAHKQTATNHSKDANASSAGSTAAATANAPAPPATTTAGATTATETAAANDAAQPQHRNQSNTNNSGNAIPELPFTDSINGMLLQDLMPLLPRGFSSLGGGSSLGGADLLDGALLLGGGGLSCGMASVLDCEDVSAHERGQEHTKGCDDGSGKSRNMGVDQGGAPQVRQQQHDRSLLLSSLSQQGNQEAQDDRINPHVHNGSEGLILPPPLPLELIPSVGGGGLDGGNGGNGRSLRSFPSMAAMPGGGSTGMLLGDLLMIPTTDQQTAIHSQQQQVRLPAAAGRGGTAGLNNGG</sequence>
<feature type="compositionally biased region" description="Polar residues" evidence="1">
    <location>
        <begin position="35"/>
        <end position="47"/>
    </location>
</feature>
<comment type="caution">
    <text evidence="2">The sequence shown here is derived from an EMBL/GenBank/DDBJ whole genome shotgun (WGS) entry which is preliminary data.</text>
</comment>
<dbReference type="AlphaFoldDB" id="A0AAD3E5F2"/>